<evidence type="ECO:0000256" key="2">
    <source>
        <dbReference type="ARBA" id="ARBA00023043"/>
    </source>
</evidence>
<organism evidence="4 5">
    <name type="scientific">Ampelomyces quisqualis</name>
    <name type="common">Powdery mildew agent</name>
    <dbReference type="NCBI Taxonomy" id="50730"/>
    <lineage>
        <taxon>Eukaryota</taxon>
        <taxon>Fungi</taxon>
        <taxon>Dikarya</taxon>
        <taxon>Ascomycota</taxon>
        <taxon>Pezizomycotina</taxon>
        <taxon>Dothideomycetes</taxon>
        <taxon>Pleosporomycetidae</taxon>
        <taxon>Pleosporales</taxon>
        <taxon>Pleosporineae</taxon>
        <taxon>Phaeosphaeriaceae</taxon>
        <taxon>Ampelomyces</taxon>
    </lineage>
</organism>
<name>A0A6A5Q6D1_AMPQU</name>
<evidence type="ECO:0000256" key="3">
    <source>
        <dbReference type="PROSITE-ProRule" id="PRU00023"/>
    </source>
</evidence>
<accession>A0A6A5Q6D1</accession>
<keyword evidence="2 3" id="KW-0040">ANK repeat</keyword>
<dbReference type="PANTHER" id="PTHR24173:SF74">
    <property type="entry name" value="ANKYRIN REPEAT DOMAIN-CONTAINING PROTEIN 16"/>
    <property type="match status" value="1"/>
</dbReference>
<evidence type="ECO:0000313" key="4">
    <source>
        <dbReference type="EMBL" id="KAF1911175.1"/>
    </source>
</evidence>
<dbReference type="PROSITE" id="PS50088">
    <property type="entry name" value="ANK_REPEAT"/>
    <property type="match status" value="2"/>
</dbReference>
<dbReference type="OrthoDB" id="539213at2759"/>
<feature type="repeat" description="ANK" evidence="3">
    <location>
        <begin position="1"/>
        <end position="30"/>
    </location>
</feature>
<protein>
    <submittedName>
        <fullName evidence="4">Ankyrin repeat protein</fullName>
    </submittedName>
</protein>
<feature type="repeat" description="ANK" evidence="3">
    <location>
        <begin position="31"/>
        <end position="63"/>
    </location>
</feature>
<dbReference type="Pfam" id="PF12796">
    <property type="entry name" value="Ank_2"/>
    <property type="match status" value="1"/>
</dbReference>
<keyword evidence="5" id="KW-1185">Reference proteome</keyword>
<dbReference type="Proteomes" id="UP000800096">
    <property type="component" value="Unassembled WGS sequence"/>
</dbReference>
<sequence length="87" mass="9475">TPLHFAVQHACADLARVLLEHGADVNAVNHRRNTPLMEASLLGHLPAVKVLLDNGADIEHANCRDATAVNMAIFGCHLDIIKRLVKH</sequence>
<dbReference type="EMBL" id="ML979146">
    <property type="protein sequence ID" value="KAF1911175.1"/>
    <property type="molecule type" value="Genomic_DNA"/>
</dbReference>
<feature type="non-terminal residue" evidence="4">
    <location>
        <position position="1"/>
    </location>
</feature>
<feature type="non-terminal residue" evidence="4">
    <location>
        <position position="87"/>
    </location>
</feature>
<dbReference type="PROSITE" id="PS50297">
    <property type="entry name" value="ANK_REP_REGION"/>
    <property type="match status" value="2"/>
</dbReference>
<dbReference type="InterPro" id="IPR002110">
    <property type="entry name" value="Ankyrin_rpt"/>
</dbReference>
<evidence type="ECO:0000256" key="1">
    <source>
        <dbReference type="ARBA" id="ARBA00022737"/>
    </source>
</evidence>
<reference evidence="4" key="1">
    <citation type="journal article" date="2020" name="Stud. Mycol.">
        <title>101 Dothideomycetes genomes: a test case for predicting lifestyles and emergence of pathogens.</title>
        <authorList>
            <person name="Haridas S."/>
            <person name="Albert R."/>
            <person name="Binder M."/>
            <person name="Bloem J."/>
            <person name="Labutti K."/>
            <person name="Salamov A."/>
            <person name="Andreopoulos B."/>
            <person name="Baker S."/>
            <person name="Barry K."/>
            <person name="Bills G."/>
            <person name="Bluhm B."/>
            <person name="Cannon C."/>
            <person name="Castanera R."/>
            <person name="Culley D."/>
            <person name="Daum C."/>
            <person name="Ezra D."/>
            <person name="Gonzalez J."/>
            <person name="Henrissat B."/>
            <person name="Kuo A."/>
            <person name="Liang C."/>
            <person name="Lipzen A."/>
            <person name="Lutzoni F."/>
            <person name="Magnuson J."/>
            <person name="Mondo S."/>
            <person name="Nolan M."/>
            <person name="Ohm R."/>
            <person name="Pangilinan J."/>
            <person name="Park H.-J."/>
            <person name="Ramirez L."/>
            <person name="Alfaro M."/>
            <person name="Sun H."/>
            <person name="Tritt A."/>
            <person name="Yoshinaga Y."/>
            <person name="Zwiers L.-H."/>
            <person name="Turgeon B."/>
            <person name="Goodwin S."/>
            <person name="Spatafora J."/>
            <person name="Crous P."/>
            <person name="Grigoriev I."/>
        </authorList>
    </citation>
    <scope>NUCLEOTIDE SEQUENCE</scope>
    <source>
        <strain evidence="4">HMLAC05119</strain>
    </source>
</reference>
<dbReference type="InterPro" id="IPR036770">
    <property type="entry name" value="Ankyrin_rpt-contain_sf"/>
</dbReference>
<dbReference type="SMART" id="SM00248">
    <property type="entry name" value="ANK"/>
    <property type="match status" value="2"/>
</dbReference>
<dbReference type="SUPFAM" id="SSF48403">
    <property type="entry name" value="Ankyrin repeat"/>
    <property type="match status" value="1"/>
</dbReference>
<keyword evidence="1" id="KW-0677">Repeat</keyword>
<dbReference type="AlphaFoldDB" id="A0A6A5Q6D1"/>
<dbReference type="Gene3D" id="1.25.40.20">
    <property type="entry name" value="Ankyrin repeat-containing domain"/>
    <property type="match status" value="1"/>
</dbReference>
<gene>
    <name evidence="4" type="ORF">BDU57DRAFT_435071</name>
</gene>
<proteinExistence type="predicted"/>
<dbReference type="PANTHER" id="PTHR24173">
    <property type="entry name" value="ANKYRIN REPEAT CONTAINING"/>
    <property type="match status" value="1"/>
</dbReference>
<evidence type="ECO:0000313" key="5">
    <source>
        <dbReference type="Proteomes" id="UP000800096"/>
    </source>
</evidence>